<organism evidence="2">
    <name type="scientific">viral metagenome</name>
    <dbReference type="NCBI Taxonomy" id="1070528"/>
    <lineage>
        <taxon>unclassified sequences</taxon>
        <taxon>metagenomes</taxon>
        <taxon>organismal metagenomes</taxon>
    </lineage>
</organism>
<protein>
    <submittedName>
        <fullName evidence="2">Uncharacterized protein</fullName>
    </submittedName>
</protein>
<dbReference type="EMBL" id="MT141328">
    <property type="protein sequence ID" value="QJA58537.1"/>
    <property type="molecule type" value="Genomic_DNA"/>
</dbReference>
<gene>
    <name evidence="2" type="ORF">MM415A07106_0010</name>
    <name evidence="1" type="ORF">MM415B01439_0014</name>
</gene>
<accession>A0A6M3JEN6</accession>
<dbReference type="AlphaFoldDB" id="A0A6M3JEN6"/>
<sequence>MAEYKNFNISFRPEDFSAVDSLTAEFVTSNKSMIAREAIHYALENKEDFKRYLMKKARTRKND</sequence>
<reference evidence="2" key="1">
    <citation type="submission" date="2020-03" db="EMBL/GenBank/DDBJ databases">
        <title>The deep terrestrial virosphere.</title>
        <authorList>
            <person name="Holmfeldt K."/>
            <person name="Nilsson E."/>
            <person name="Simone D."/>
            <person name="Lopez-Fernandez M."/>
            <person name="Wu X."/>
            <person name="de Brujin I."/>
            <person name="Lundin D."/>
            <person name="Andersson A."/>
            <person name="Bertilsson S."/>
            <person name="Dopson M."/>
        </authorList>
    </citation>
    <scope>NUCLEOTIDE SEQUENCE</scope>
    <source>
        <strain evidence="2">MM415A07106</strain>
        <strain evidence="1">MM415B01439</strain>
    </source>
</reference>
<dbReference type="EMBL" id="MT141605">
    <property type="protein sequence ID" value="QJA68310.1"/>
    <property type="molecule type" value="Genomic_DNA"/>
</dbReference>
<evidence type="ECO:0000313" key="2">
    <source>
        <dbReference type="EMBL" id="QJA68310.1"/>
    </source>
</evidence>
<proteinExistence type="predicted"/>
<evidence type="ECO:0000313" key="1">
    <source>
        <dbReference type="EMBL" id="QJA58537.1"/>
    </source>
</evidence>
<name>A0A6M3JEN6_9ZZZZ</name>